<name>A0A2H0N522_9BACT</name>
<organism evidence="1 2">
    <name type="scientific">Candidatus Magasanikbacteria bacterium CG11_big_fil_rev_8_21_14_0_20_39_34</name>
    <dbReference type="NCBI Taxonomy" id="1974653"/>
    <lineage>
        <taxon>Bacteria</taxon>
        <taxon>Candidatus Magasanikiibacteriota</taxon>
    </lineage>
</organism>
<reference evidence="1 2" key="1">
    <citation type="submission" date="2017-09" db="EMBL/GenBank/DDBJ databases">
        <title>Depth-based differentiation of microbial function through sediment-hosted aquifers and enrichment of novel symbionts in the deep terrestrial subsurface.</title>
        <authorList>
            <person name="Probst A.J."/>
            <person name="Ladd B."/>
            <person name="Jarett J.K."/>
            <person name="Geller-Mcgrath D.E."/>
            <person name="Sieber C.M."/>
            <person name="Emerson J.B."/>
            <person name="Anantharaman K."/>
            <person name="Thomas B.C."/>
            <person name="Malmstrom R."/>
            <person name="Stieglmeier M."/>
            <person name="Klingl A."/>
            <person name="Woyke T."/>
            <person name="Ryan C.M."/>
            <person name="Banfield J.F."/>
        </authorList>
    </citation>
    <scope>NUCLEOTIDE SEQUENCE [LARGE SCALE GENOMIC DNA]</scope>
    <source>
        <strain evidence="1">CG11_big_fil_rev_8_21_14_0_20_39_34</strain>
    </source>
</reference>
<gene>
    <name evidence="1" type="ORF">COV59_02300</name>
</gene>
<proteinExistence type="predicted"/>
<accession>A0A2H0N522</accession>
<dbReference type="EMBL" id="PCWN01000007">
    <property type="protein sequence ID" value="PIR03992.1"/>
    <property type="molecule type" value="Genomic_DNA"/>
</dbReference>
<protein>
    <submittedName>
        <fullName evidence="1">Lysine biosynthesis protein LysW</fullName>
    </submittedName>
</protein>
<dbReference type="Gene3D" id="2.20.28.160">
    <property type="match status" value="1"/>
</dbReference>
<sequence length="54" mass="5863">MKCICVECKNEVDLSDYTHIKEGQIIECNTCGITLCVLATNDGVVDVEVADEGK</sequence>
<evidence type="ECO:0000313" key="1">
    <source>
        <dbReference type="EMBL" id="PIR03992.1"/>
    </source>
</evidence>
<dbReference type="Proteomes" id="UP000229600">
    <property type="component" value="Unassembled WGS sequence"/>
</dbReference>
<evidence type="ECO:0000313" key="2">
    <source>
        <dbReference type="Proteomes" id="UP000229600"/>
    </source>
</evidence>
<comment type="caution">
    <text evidence="1">The sequence shown here is derived from an EMBL/GenBank/DDBJ whole genome shotgun (WGS) entry which is preliminary data.</text>
</comment>
<dbReference type="AlphaFoldDB" id="A0A2H0N522"/>